<feature type="domain" description="Zn(2)-C6 fungal-type" evidence="9">
    <location>
        <begin position="17"/>
        <end position="46"/>
    </location>
</feature>
<dbReference type="SMART" id="SM00066">
    <property type="entry name" value="GAL4"/>
    <property type="match status" value="1"/>
</dbReference>
<proteinExistence type="predicted"/>
<dbReference type="GeneID" id="55989889"/>
<evidence type="ECO:0000256" key="8">
    <source>
        <dbReference type="SAM" id="MobiDB-lite"/>
    </source>
</evidence>
<evidence type="ECO:0000256" key="2">
    <source>
        <dbReference type="ARBA" id="ARBA00022723"/>
    </source>
</evidence>
<feature type="region of interest" description="Disordered" evidence="8">
    <location>
        <begin position="119"/>
        <end position="166"/>
    </location>
</feature>
<evidence type="ECO:0000256" key="7">
    <source>
        <dbReference type="SAM" id="Coils"/>
    </source>
</evidence>
<evidence type="ECO:0000313" key="10">
    <source>
        <dbReference type="EMBL" id="QKX55288.1"/>
    </source>
</evidence>
<dbReference type="CDD" id="cd12148">
    <property type="entry name" value="fungal_TF_MHR"/>
    <property type="match status" value="1"/>
</dbReference>
<gene>
    <name evidence="10" type="ORF">TRUGW13939_02380</name>
</gene>
<evidence type="ECO:0000256" key="3">
    <source>
        <dbReference type="ARBA" id="ARBA00023015"/>
    </source>
</evidence>
<keyword evidence="5" id="KW-0804">Transcription</keyword>
<dbReference type="KEGG" id="trg:TRUGW13939_02380"/>
<dbReference type="Gene3D" id="4.10.240.10">
    <property type="entry name" value="Zn(2)-C6 fungal-type DNA-binding domain"/>
    <property type="match status" value="1"/>
</dbReference>
<evidence type="ECO:0000313" key="11">
    <source>
        <dbReference type="Proteomes" id="UP000509510"/>
    </source>
</evidence>
<evidence type="ECO:0000256" key="6">
    <source>
        <dbReference type="ARBA" id="ARBA00023242"/>
    </source>
</evidence>
<dbReference type="InterPro" id="IPR036864">
    <property type="entry name" value="Zn2-C6_fun-type_DNA-bd_sf"/>
</dbReference>
<dbReference type="GO" id="GO:0000981">
    <property type="term" value="F:DNA-binding transcription factor activity, RNA polymerase II-specific"/>
    <property type="evidence" value="ECO:0007669"/>
    <property type="project" value="InterPro"/>
</dbReference>
<organism evidence="10 11">
    <name type="scientific">Talaromyces rugulosus</name>
    <name type="common">Penicillium rugulosum</name>
    <dbReference type="NCBI Taxonomy" id="121627"/>
    <lineage>
        <taxon>Eukaryota</taxon>
        <taxon>Fungi</taxon>
        <taxon>Dikarya</taxon>
        <taxon>Ascomycota</taxon>
        <taxon>Pezizomycotina</taxon>
        <taxon>Eurotiomycetes</taxon>
        <taxon>Eurotiomycetidae</taxon>
        <taxon>Eurotiales</taxon>
        <taxon>Trichocomaceae</taxon>
        <taxon>Talaromyces</taxon>
        <taxon>Talaromyces sect. Islandici</taxon>
    </lineage>
</organism>
<evidence type="ECO:0000259" key="9">
    <source>
        <dbReference type="PROSITE" id="PS50048"/>
    </source>
</evidence>
<dbReference type="GO" id="GO:0003677">
    <property type="term" value="F:DNA binding"/>
    <property type="evidence" value="ECO:0007669"/>
    <property type="project" value="UniProtKB-KW"/>
</dbReference>
<dbReference type="RefSeq" id="XP_035341467.1">
    <property type="nucleotide sequence ID" value="XM_035485574.1"/>
</dbReference>
<dbReference type="PROSITE" id="PS00463">
    <property type="entry name" value="ZN2_CY6_FUNGAL_1"/>
    <property type="match status" value="1"/>
</dbReference>
<dbReference type="PROSITE" id="PS50048">
    <property type="entry name" value="ZN2_CY6_FUNGAL_2"/>
    <property type="match status" value="1"/>
</dbReference>
<keyword evidence="2" id="KW-0479">Metal-binding</keyword>
<comment type="subcellular location">
    <subcellularLocation>
        <location evidence="1">Nucleus</location>
    </subcellularLocation>
</comment>
<name>A0A7H8QN30_TALRU</name>
<keyword evidence="11" id="KW-1185">Reference proteome</keyword>
<feature type="coiled-coil region" evidence="7">
    <location>
        <begin position="284"/>
        <end position="311"/>
    </location>
</feature>
<dbReference type="OrthoDB" id="4456959at2759"/>
<dbReference type="Pfam" id="PF00172">
    <property type="entry name" value="Zn_clus"/>
    <property type="match status" value="1"/>
</dbReference>
<evidence type="ECO:0000256" key="1">
    <source>
        <dbReference type="ARBA" id="ARBA00004123"/>
    </source>
</evidence>
<dbReference type="CDD" id="cd00067">
    <property type="entry name" value="GAL4"/>
    <property type="match status" value="1"/>
</dbReference>
<reference evidence="11" key="1">
    <citation type="submission" date="2020-06" db="EMBL/GenBank/DDBJ databases">
        <title>A chromosome-scale genome assembly of Talaromyces rugulosus W13939.</title>
        <authorList>
            <person name="Wang B."/>
            <person name="Guo L."/>
            <person name="Ye K."/>
            <person name="Wang L."/>
        </authorList>
    </citation>
    <scope>NUCLEOTIDE SEQUENCE [LARGE SCALE GENOMIC DNA]</scope>
    <source>
        <strain evidence="11">W13939</strain>
    </source>
</reference>
<dbReference type="GO" id="GO:0006351">
    <property type="term" value="P:DNA-templated transcription"/>
    <property type="evidence" value="ECO:0007669"/>
    <property type="project" value="InterPro"/>
</dbReference>
<feature type="compositionally biased region" description="Polar residues" evidence="8">
    <location>
        <begin position="152"/>
        <end position="163"/>
    </location>
</feature>
<dbReference type="AlphaFoldDB" id="A0A7H8QN30"/>
<keyword evidence="3" id="KW-0805">Transcription regulation</keyword>
<dbReference type="EMBL" id="CP055898">
    <property type="protein sequence ID" value="QKX55288.1"/>
    <property type="molecule type" value="Genomic_DNA"/>
</dbReference>
<evidence type="ECO:0000256" key="5">
    <source>
        <dbReference type="ARBA" id="ARBA00023163"/>
    </source>
</evidence>
<keyword evidence="7" id="KW-0175">Coiled coil</keyword>
<evidence type="ECO:0000256" key="4">
    <source>
        <dbReference type="ARBA" id="ARBA00023125"/>
    </source>
</evidence>
<dbReference type="SMART" id="SM00906">
    <property type="entry name" value="Fungal_trans"/>
    <property type="match status" value="1"/>
</dbReference>
<keyword evidence="4" id="KW-0238">DNA-binding</keyword>
<protein>
    <recommendedName>
        <fullName evidence="9">Zn(2)-C6 fungal-type domain-containing protein</fullName>
    </recommendedName>
</protein>
<dbReference type="InterPro" id="IPR050815">
    <property type="entry name" value="TF_fung"/>
</dbReference>
<dbReference type="Pfam" id="PF04082">
    <property type="entry name" value="Fungal_trans"/>
    <property type="match status" value="1"/>
</dbReference>
<sequence length="756" mass="85412">MATESNQSENGKDKIPACQSCRRKKAKCDREQPCAQCVRFNVDCLYDDGRLKPGLRAGAVEQLQHRVETLESMFIGQGFLWQKMWNSMNPSSAECRANTSSLDQYRQRVKDLFLQMTPEDEESPPLQGHYGEQDGEASSQQDAYPIKRRKPNPQSKSTPSTYALSEHDLPPQELMNELVEFYFANVHHWIPILHVKKFRQQIQTPEGWESATQILHAIVATCTRLVDCADVDSYEARVQMAAASRQKVILNSMESFSVENLQALVIVAFDTIGSGRGPSAWSIVGSMTRTVEQLQLSVEELQENRATGKGEYLIRRMVFLQPTKTWWQAEERRRLFWAVFLMDRFCCVSTGWNLSLTSADVRRRLPCEGALWEKENEVLAPFFGITDKSCFPGSNNATLVDMKDNSEQDAVGGFAYCIEATESLTLIINFFVHHALDIQDAQNAQIWLMRFKELDLRLVQWKLFLPPKWRTASVLNDDGVVDPNLTLAHITHNTAVILLHQSIAYPPAHWKNSPVRLPSNVSMDTCIEAATEIATTGHHFLHHSPILTNPQFSFCLFIAGRVLLAHSRYTRVPIPDQLDTIVSNLWEISRRWSGPHTLDRENLASVFAKRLVNARKHASARGSLDIQQTVYSDSQSGVNSGEHNSNAETWKSIDCPREILNRQENAVSPNFLYQIQHDGGHGGLTYSGLSPTDSLSNSLSLAYPPLPVSLQLQYQTLTESNILDPVLLEKEQEQPFYGTGPVETLPVSQFWYSASQ</sequence>
<dbReference type="SUPFAM" id="SSF57701">
    <property type="entry name" value="Zn2/Cys6 DNA-binding domain"/>
    <property type="match status" value="1"/>
</dbReference>
<dbReference type="InterPro" id="IPR001138">
    <property type="entry name" value="Zn2Cys6_DnaBD"/>
</dbReference>
<dbReference type="GO" id="GO:0005634">
    <property type="term" value="C:nucleus"/>
    <property type="evidence" value="ECO:0007669"/>
    <property type="project" value="UniProtKB-SubCell"/>
</dbReference>
<dbReference type="GO" id="GO:0008270">
    <property type="term" value="F:zinc ion binding"/>
    <property type="evidence" value="ECO:0007669"/>
    <property type="project" value="InterPro"/>
</dbReference>
<dbReference type="PANTHER" id="PTHR47338">
    <property type="entry name" value="ZN(II)2CYS6 TRANSCRIPTION FACTOR (EUROFUNG)-RELATED"/>
    <property type="match status" value="1"/>
</dbReference>
<dbReference type="InterPro" id="IPR007219">
    <property type="entry name" value="XnlR_reg_dom"/>
</dbReference>
<accession>A0A7H8QN30</accession>
<dbReference type="Proteomes" id="UP000509510">
    <property type="component" value="Chromosome I"/>
</dbReference>
<dbReference type="PANTHER" id="PTHR47338:SF23">
    <property type="entry name" value="ZN(II)2CYS6 TRANSCRIPTION FACTOR (EUROFUNG)"/>
    <property type="match status" value="1"/>
</dbReference>
<keyword evidence="6" id="KW-0539">Nucleus</keyword>